<reference evidence="1 2" key="1">
    <citation type="submission" date="2014-02" db="EMBL/GenBank/DDBJ databases">
        <title>The small core and large imbalanced accessory genome model reveals a collaborative survival strategy of Sorangium cellulosum strains in nature.</title>
        <authorList>
            <person name="Han K."/>
            <person name="Peng R."/>
            <person name="Blom J."/>
            <person name="Li Y.-Z."/>
        </authorList>
    </citation>
    <scope>NUCLEOTIDE SEQUENCE [LARGE SCALE GENOMIC DNA]</scope>
    <source>
        <strain evidence="1 2">So0007-03</strain>
    </source>
</reference>
<sequence>MALTDALIDQISFRAPPKGSPDKIDVLAPAGHWITASILQQISWFALGHLAAAVAQRHGFGVEEAGIEYPTDREPDEDTFEGVRMYALDEEMFVSAAAFDRLMLRFFETMAEIAAQDHPAVTAEPWWPEYTANVEAVRRRAHE</sequence>
<evidence type="ECO:0000313" key="1">
    <source>
        <dbReference type="EMBL" id="KYG10931.1"/>
    </source>
</evidence>
<dbReference type="EMBL" id="JEME01000182">
    <property type="protein sequence ID" value="KYG10931.1"/>
    <property type="molecule type" value="Genomic_DNA"/>
</dbReference>
<dbReference type="Proteomes" id="UP000075502">
    <property type="component" value="Unassembled WGS sequence"/>
</dbReference>
<proteinExistence type="predicted"/>
<protein>
    <submittedName>
        <fullName evidence="1">Uncharacterized protein</fullName>
    </submittedName>
</protein>
<accession>A0A150U1W4</accession>
<organism evidence="1 2">
    <name type="scientific">Sorangium cellulosum</name>
    <name type="common">Polyangium cellulosum</name>
    <dbReference type="NCBI Taxonomy" id="56"/>
    <lineage>
        <taxon>Bacteria</taxon>
        <taxon>Pseudomonadati</taxon>
        <taxon>Myxococcota</taxon>
        <taxon>Polyangia</taxon>
        <taxon>Polyangiales</taxon>
        <taxon>Polyangiaceae</taxon>
        <taxon>Sorangium</taxon>
    </lineage>
</organism>
<gene>
    <name evidence="1" type="ORF">BE21_01145</name>
</gene>
<comment type="caution">
    <text evidence="1">The sequence shown here is derived from an EMBL/GenBank/DDBJ whole genome shotgun (WGS) entry which is preliminary data.</text>
</comment>
<name>A0A150U1W4_SORCE</name>
<dbReference type="AlphaFoldDB" id="A0A150U1W4"/>
<evidence type="ECO:0000313" key="2">
    <source>
        <dbReference type="Proteomes" id="UP000075502"/>
    </source>
</evidence>